<gene>
    <name evidence="2" type="ORF">A7E75_02635</name>
</gene>
<dbReference type="KEGG" id="pace:A6070_11260"/>
<proteinExistence type="predicted"/>
<evidence type="ECO:0000313" key="2">
    <source>
        <dbReference type="EMBL" id="APG24043.1"/>
    </source>
</evidence>
<feature type="transmembrane region" description="Helical" evidence="1">
    <location>
        <begin position="104"/>
        <end position="134"/>
    </location>
</feature>
<organism evidence="2 3">
    <name type="scientific">Syntrophotalea acetylenica</name>
    <name type="common">Pelobacter acetylenicus</name>
    <dbReference type="NCBI Taxonomy" id="29542"/>
    <lineage>
        <taxon>Bacteria</taxon>
        <taxon>Pseudomonadati</taxon>
        <taxon>Thermodesulfobacteriota</taxon>
        <taxon>Desulfuromonadia</taxon>
        <taxon>Desulfuromonadales</taxon>
        <taxon>Syntrophotaleaceae</taxon>
        <taxon>Syntrophotalea</taxon>
    </lineage>
</organism>
<feature type="transmembrane region" description="Helical" evidence="1">
    <location>
        <begin position="605"/>
        <end position="626"/>
    </location>
</feature>
<evidence type="ECO:0000313" key="3">
    <source>
        <dbReference type="Proteomes" id="UP000182264"/>
    </source>
</evidence>
<keyword evidence="1" id="KW-1133">Transmembrane helix</keyword>
<sequence>MLRRSPLHSLLLKERIKLRYIVWLLPLLLFYATVDSFLILKAVHRAHGSFGLVFTLLTREPLFFRSFRVLLVAGVLLAFMQVWPEVRGKRLRLLFHTPLPPEKLVGMTLLCGMIIMLTANLVAHMLLAGTMFFFHIPTDIIGPVLLTLLPWSLLSLIVYLGCAALLYNDSMVFRGFVLLACIAMHGLMAPFAGYGLQAHASGLYAVFLLFFSALAFFACLRLSSAPDQRLIYRLARAISLTLIILSLCSLLPDLYWRFATPRQVRHKLFYSPVHEQFVVVKQFPDKVIGPSGTGHSRIELEDGTPLSRRQMVYALPILHADSLLKWNAFPDNIQGIHLTPEQARNSWRYLTLHPHDWNAPEPRLHLLLESEPEGARLELPSDFFRLSAARSALEFINPRTGCVDRGKSTHFTAALRGAGFSFPVRALAGNPDPRKDYDEGYLLLDGQNRLFQLKMARGAPVCRAGGVLPTGVVRGMILMEHRSSELLGLIITAAKVFGVMQKDLSLHAIPISGFDADRTRFSLWADLLGKCVVSGDVTDPCGGSLGQAMTPDFSIRREYYQPREASDILSMRRREQVAAVLFPLRLVQQDITRTFAHLRLEPTRFAGLGAIGNLLCVLLLMVLRYWKRVSLRWWEYALVGIFGLVALVLLWLEKFPVTPKWRRFGM</sequence>
<feature type="transmembrane region" description="Helical" evidence="1">
    <location>
        <begin position="20"/>
        <end position="43"/>
    </location>
</feature>
<dbReference type="STRING" id="29542.A6070_11260"/>
<dbReference type="AlphaFoldDB" id="A0A1L3GDL8"/>
<feature type="transmembrane region" description="Helical" evidence="1">
    <location>
        <begin position="176"/>
        <end position="196"/>
    </location>
</feature>
<dbReference type="InterPro" id="IPR032333">
    <property type="entry name" value="DUF4857"/>
</dbReference>
<evidence type="ECO:0000256" key="1">
    <source>
        <dbReference type="SAM" id="Phobius"/>
    </source>
</evidence>
<keyword evidence="3" id="KW-1185">Reference proteome</keyword>
<keyword evidence="1" id="KW-0472">Membrane</keyword>
<dbReference type="Proteomes" id="UP000182264">
    <property type="component" value="Chromosome"/>
</dbReference>
<name>A0A1L3GDL8_SYNAC</name>
<feature type="transmembrane region" description="Helical" evidence="1">
    <location>
        <begin position="140"/>
        <end position="167"/>
    </location>
</feature>
<dbReference type="RefSeq" id="WP_072285859.1">
    <property type="nucleotide sequence ID" value="NZ_CP015518.1"/>
</dbReference>
<feature type="transmembrane region" description="Helical" evidence="1">
    <location>
        <begin position="234"/>
        <end position="256"/>
    </location>
</feature>
<accession>A0A1L3GDL8</accession>
<feature type="transmembrane region" description="Helical" evidence="1">
    <location>
        <begin position="63"/>
        <end position="83"/>
    </location>
</feature>
<reference evidence="2 3" key="1">
    <citation type="journal article" date="2017" name="Genome Announc.">
        <title>Complete Genome Sequences of Two Acetylene-Fermenting Pelobacter acetylenicus Strains.</title>
        <authorList>
            <person name="Sutton J.M."/>
            <person name="Baesman S.M."/>
            <person name="Fierst J.L."/>
            <person name="Poret-Peterson A.T."/>
            <person name="Oremland R.S."/>
            <person name="Dunlap D.S."/>
            <person name="Akob D.M."/>
        </authorList>
    </citation>
    <scope>NUCLEOTIDE SEQUENCE [LARGE SCALE GENOMIC DNA]</scope>
    <source>
        <strain evidence="2 3">DSM 3247</strain>
    </source>
</reference>
<feature type="transmembrane region" description="Helical" evidence="1">
    <location>
        <begin position="202"/>
        <end position="222"/>
    </location>
</feature>
<feature type="transmembrane region" description="Helical" evidence="1">
    <location>
        <begin position="633"/>
        <end position="652"/>
    </location>
</feature>
<dbReference type="EMBL" id="CP015518">
    <property type="protein sequence ID" value="APG24043.1"/>
    <property type="molecule type" value="Genomic_DNA"/>
</dbReference>
<keyword evidence="1" id="KW-0812">Transmembrane</keyword>
<dbReference type="Pfam" id="PF16149">
    <property type="entry name" value="DUF4857"/>
    <property type="match status" value="1"/>
</dbReference>
<protein>
    <submittedName>
        <fullName evidence="2">Uncharacterized protein</fullName>
    </submittedName>
</protein>